<feature type="transmembrane region" description="Helical" evidence="1">
    <location>
        <begin position="273"/>
        <end position="296"/>
    </location>
</feature>
<dbReference type="SMART" id="SM00471">
    <property type="entry name" value="HDc"/>
    <property type="match status" value="1"/>
</dbReference>
<dbReference type="InterPro" id="IPR011624">
    <property type="entry name" value="Metal-dep_PHydrolase_7TM_extra"/>
</dbReference>
<dbReference type="InterPro" id="IPR011621">
    <property type="entry name" value="Metal-dep_PHydrolase_7TM_intra"/>
</dbReference>
<dbReference type="Proteomes" id="UP000013378">
    <property type="component" value="Unassembled WGS sequence"/>
</dbReference>
<feature type="transmembrane region" description="Helical" evidence="1">
    <location>
        <begin position="373"/>
        <end position="391"/>
    </location>
</feature>
<dbReference type="Pfam" id="PF07698">
    <property type="entry name" value="7TM-7TMR_HD"/>
    <property type="match status" value="1"/>
</dbReference>
<dbReference type="STRING" id="1304284.L21TH_0039"/>
<feature type="transmembrane region" description="Helical" evidence="1">
    <location>
        <begin position="334"/>
        <end position="361"/>
    </location>
</feature>
<dbReference type="Pfam" id="PF01966">
    <property type="entry name" value="HD"/>
    <property type="match status" value="1"/>
</dbReference>
<keyword evidence="1" id="KW-1133">Transmembrane helix</keyword>
<feature type="transmembrane region" description="Helical" evidence="1">
    <location>
        <begin position="20"/>
        <end position="44"/>
    </location>
</feature>
<dbReference type="Pfam" id="PF07697">
    <property type="entry name" value="7TMR-HDED"/>
    <property type="match status" value="1"/>
</dbReference>
<dbReference type="RefSeq" id="WP_006305381.1">
    <property type="nucleotide sequence ID" value="NZ_ARZA01000004.1"/>
</dbReference>
<dbReference type="InterPro" id="IPR006675">
    <property type="entry name" value="HDIG_dom"/>
</dbReference>
<reference evidence="3 4" key="1">
    <citation type="journal article" date="2015" name="Geomicrobiol. J.">
        <title>Caldisalinibacter kiritimatiensis gen. nov., sp. nov., a moderately thermohalophilic thiosulfate-reducing bacterium from a hypersaline microbial mat.</title>
        <authorList>
            <person name="Ben Hania W."/>
            <person name="Joseph M."/>
            <person name="Fiebig A."/>
            <person name="Bunk B."/>
            <person name="Klenk H.-P."/>
            <person name="Fardeau M.-L."/>
            <person name="Spring S."/>
        </authorList>
    </citation>
    <scope>NUCLEOTIDE SEQUENCE [LARGE SCALE GENOMIC DNA]</scope>
    <source>
        <strain evidence="3 4">L21-TH-D2</strain>
    </source>
</reference>
<feature type="transmembrane region" description="Helical" evidence="1">
    <location>
        <begin position="308"/>
        <end position="328"/>
    </location>
</feature>
<dbReference type="InterPro" id="IPR052722">
    <property type="entry name" value="PgpH_phosphodiesterase"/>
</dbReference>
<evidence type="ECO:0000256" key="1">
    <source>
        <dbReference type="SAM" id="Phobius"/>
    </source>
</evidence>
<sequence>MISLDNKKVDRLLNNSIIKFFNKLLVKQIFLLIFITTLLFSIIVDNVAPEKLDLKIGDIAKQDIIATKDIVDEKETEKLKQDAMEKVEPRHKIDPSVQVKIKNEIKKFFEAIYDVRSNKSLSAEVKIEIVKQRIPVTVSSVNIITALKTPEEDLEALESNIYDILGQIMSTGITKEEIEYEKENIKDIFGNLDTLSDDLKNLGVSLINNTIKPNRFLDTETTQQKKKEAASKVEPVVIKKGQLIVSKGDKIDIRKLELLRKSGLLKEGKGLDYGLTIGVLLLVLLLEGIVVAYLYVFDKHVLNSFKSLVILIIIILSTVVISENVNSISGYPEYLLPVSAATMLIAILLDAKLAIIVNFILSIIIGLVTVNDVNVIVMYLVGGIVGAIGVLKTHQRYNILLTGLLVSAINIITIVAFGLIGNSDIHIIISKCIYGLLNGIFSAILTIGSLPLWESGFGIVTPLKLLELSNPNHPLMKRLLLEAPGTYHHSILVANLSESAAEAVGGNALVARVGAYYHDVGKLKRPYFFKENQMNGENPHDKLNPSLSTLIITNHAKDGFEIAKKYRLPNVIKDIIEQHHGDTLVAYFYHKAINGENSENVQEDNFRYPGPRPQFKEAAIVMLADSVEAAVRSMQNPTRGKIEGLVRQIIKDKLNDGQLDECDLTLRDLDTIANSFLNILFGIFHERIEYPKLDLKELKGGK</sequence>
<feature type="transmembrane region" description="Helical" evidence="1">
    <location>
        <begin position="397"/>
        <end position="420"/>
    </location>
</feature>
<evidence type="ECO:0000313" key="3">
    <source>
        <dbReference type="EMBL" id="EOD01878.1"/>
    </source>
</evidence>
<dbReference type="CDD" id="cd00077">
    <property type="entry name" value="HDc"/>
    <property type="match status" value="1"/>
</dbReference>
<dbReference type="PANTHER" id="PTHR36442:SF1">
    <property type="entry name" value="CYCLIC-DI-AMP PHOSPHODIESTERASE PGPH"/>
    <property type="match status" value="1"/>
</dbReference>
<dbReference type="EMBL" id="ARZA01000004">
    <property type="protein sequence ID" value="EOD01878.1"/>
    <property type="molecule type" value="Genomic_DNA"/>
</dbReference>
<keyword evidence="1" id="KW-0812">Transmembrane</keyword>
<accession>R1AXF3</accession>
<keyword evidence="1" id="KW-0472">Membrane</keyword>
<keyword evidence="4" id="KW-1185">Reference proteome</keyword>
<dbReference type="InterPro" id="IPR006674">
    <property type="entry name" value="HD_domain"/>
</dbReference>
<protein>
    <submittedName>
        <fullName evidence="3">Membrane protein</fullName>
    </submittedName>
</protein>
<proteinExistence type="predicted"/>
<dbReference type="AlphaFoldDB" id="R1AXF3"/>
<gene>
    <name evidence="3" type="ORF">L21TH_0039</name>
</gene>
<feature type="domain" description="HD/PDEase" evidence="2">
    <location>
        <begin position="482"/>
        <end position="639"/>
    </location>
</feature>
<dbReference type="Gene3D" id="1.10.3210.10">
    <property type="entry name" value="Hypothetical protein af1432"/>
    <property type="match status" value="1"/>
</dbReference>
<comment type="caution">
    <text evidence="3">The sequence shown here is derived from an EMBL/GenBank/DDBJ whole genome shotgun (WGS) entry which is preliminary data.</text>
</comment>
<evidence type="ECO:0000313" key="4">
    <source>
        <dbReference type="Proteomes" id="UP000013378"/>
    </source>
</evidence>
<evidence type="ECO:0000259" key="2">
    <source>
        <dbReference type="SMART" id="SM00471"/>
    </source>
</evidence>
<dbReference type="eggNOG" id="COG1480">
    <property type="taxonomic scope" value="Bacteria"/>
</dbReference>
<dbReference type="PATRIC" id="fig|1304284.3.peg.39"/>
<organism evidence="3 4">
    <name type="scientific">Caldisalinibacter kiritimatiensis</name>
    <dbReference type="NCBI Taxonomy" id="1304284"/>
    <lineage>
        <taxon>Bacteria</taxon>
        <taxon>Bacillati</taxon>
        <taxon>Bacillota</taxon>
        <taxon>Tissierellia</taxon>
        <taxon>Tissierellales</taxon>
        <taxon>Thermohalobacteraceae</taxon>
        <taxon>Caldisalinibacter</taxon>
    </lineage>
</organism>
<name>R1AXF3_9FIRM</name>
<dbReference type="OrthoDB" id="9806952at2"/>
<dbReference type="PANTHER" id="PTHR36442">
    <property type="entry name" value="CYCLIC-DI-AMP PHOSPHODIESTERASE PGPH"/>
    <property type="match status" value="1"/>
</dbReference>
<dbReference type="NCBIfam" id="TIGR00277">
    <property type="entry name" value="HDIG"/>
    <property type="match status" value="1"/>
</dbReference>
<dbReference type="InterPro" id="IPR003607">
    <property type="entry name" value="HD/PDEase_dom"/>
</dbReference>
<feature type="transmembrane region" description="Helical" evidence="1">
    <location>
        <begin position="432"/>
        <end position="453"/>
    </location>
</feature>
<dbReference type="SUPFAM" id="SSF109604">
    <property type="entry name" value="HD-domain/PDEase-like"/>
    <property type="match status" value="1"/>
</dbReference>